<dbReference type="Proteomes" id="UP000176682">
    <property type="component" value="Unassembled WGS sequence"/>
</dbReference>
<accession>A0A1F5FIQ4</accession>
<gene>
    <name evidence="2" type="ORF">A2368_03740</name>
</gene>
<evidence type="ECO:0000313" key="2">
    <source>
        <dbReference type="EMBL" id="OGD79496.1"/>
    </source>
</evidence>
<reference evidence="2 3" key="1">
    <citation type="journal article" date="2016" name="Nat. Commun.">
        <title>Thousands of microbial genomes shed light on interconnected biogeochemical processes in an aquifer system.</title>
        <authorList>
            <person name="Anantharaman K."/>
            <person name="Brown C.T."/>
            <person name="Hug L.A."/>
            <person name="Sharon I."/>
            <person name="Castelle C.J."/>
            <person name="Probst A.J."/>
            <person name="Thomas B.C."/>
            <person name="Singh A."/>
            <person name="Wilkins M.J."/>
            <person name="Karaoz U."/>
            <person name="Brodie E.L."/>
            <person name="Williams K.H."/>
            <person name="Hubbard S.S."/>
            <person name="Banfield J.F."/>
        </authorList>
    </citation>
    <scope>NUCLEOTIDE SEQUENCE [LARGE SCALE GENOMIC DNA]</scope>
</reference>
<comment type="caution">
    <text evidence="2">The sequence shown here is derived from an EMBL/GenBank/DDBJ whole genome shotgun (WGS) entry which is preliminary data.</text>
</comment>
<feature type="transmembrane region" description="Helical" evidence="1">
    <location>
        <begin position="12"/>
        <end position="38"/>
    </location>
</feature>
<organism evidence="2 3">
    <name type="scientific">Candidatus Collierbacteria bacterium RIFOXYB1_FULL_49_13</name>
    <dbReference type="NCBI Taxonomy" id="1817728"/>
    <lineage>
        <taxon>Bacteria</taxon>
        <taxon>Candidatus Collieribacteriota</taxon>
    </lineage>
</organism>
<sequence>MSRVRVENILGLIVVEIVLIVVCVFVALLLAVFGAYFLTLGGGFEKSDYQPRAYIEADQVFTVMGPEVVLIDATSENEGLTLTNVDSGEVVPATGTYVIQTEIKPGRWQLNHDSRVKFDGLGELVKVVGEDQDDVKATFWFVAIILFLSLYISINIAAVRAYT</sequence>
<dbReference type="AlphaFoldDB" id="A0A1F5FIQ4"/>
<evidence type="ECO:0000256" key="1">
    <source>
        <dbReference type="SAM" id="Phobius"/>
    </source>
</evidence>
<keyword evidence="1" id="KW-1133">Transmembrane helix</keyword>
<feature type="transmembrane region" description="Helical" evidence="1">
    <location>
        <begin position="139"/>
        <end position="159"/>
    </location>
</feature>
<dbReference type="EMBL" id="MFAM01000019">
    <property type="protein sequence ID" value="OGD79496.1"/>
    <property type="molecule type" value="Genomic_DNA"/>
</dbReference>
<keyword evidence="1" id="KW-0812">Transmembrane</keyword>
<protein>
    <submittedName>
        <fullName evidence="2">Uncharacterized protein</fullName>
    </submittedName>
</protein>
<name>A0A1F5FIQ4_9BACT</name>
<keyword evidence="1" id="KW-0472">Membrane</keyword>
<evidence type="ECO:0000313" key="3">
    <source>
        <dbReference type="Proteomes" id="UP000176682"/>
    </source>
</evidence>
<proteinExistence type="predicted"/>